<dbReference type="Proteomes" id="UP000023772">
    <property type="component" value="Chromosome"/>
</dbReference>
<dbReference type="Pfam" id="PF21012">
    <property type="entry name" value="DUF6850"/>
    <property type="match status" value="1"/>
</dbReference>
<dbReference type="EMBL" id="FOHT01000034">
    <property type="protein sequence ID" value="SET99720.1"/>
    <property type="molecule type" value="Genomic_DNA"/>
</dbReference>
<proteinExistence type="predicted"/>
<evidence type="ECO:0000313" key="3">
    <source>
        <dbReference type="EMBL" id="SET99720.1"/>
    </source>
</evidence>
<dbReference type="InterPro" id="IPR049236">
    <property type="entry name" value="DUF6850"/>
</dbReference>
<keyword evidence="4" id="KW-1185">Reference proteome</keyword>
<sequence length="524" mass="60276">MTKLQIALILSLSFLTAERGLANSVQKDSTYSFHLLKLFTLKNQWLGSGNIAGLTFNANQNIGEVFGEYKLADGDSKRVREASHIDNYSLSTESYLVINDTYFFGKLAYQNSDETGNLYTGLFNPYRGNPYIIGDSIPGANIHKESFNLSGGVAKKLTDNLSFGLLADYHIGKSAKQKDPRPRTVITDFSLHPSIIIHFPTNNLGFDLAYRNKKEDIDYLQVVTNDPDPTYFMFKGMGFYSSETGETKSRFFNQNSISAGVQLDTKLSEFSSLTEIRATYSKEITEDGTTTIKKADAGDWKTFTIELNQQFTKYTQSAIQKITFGSSYFNGDGIEYIQDAILNDDNQTEYITLSKNLKLNRKEFDATLEYKFLKLYNHEQINWESRVYAHYKLKTEKYYYIPEIFNADYANIELGVNFEKDFYFGKMCFAPGLQLNYRHNLDQELNLSNDETITRRQNKQLYIHDFEYDTADFINISPRINCTYKLPKSENIDELFLKIRYEFREVINSNENIGILTAKLGFMF</sequence>
<evidence type="ECO:0000313" key="5">
    <source>
        <dbReference type="Proteomes" id="UP000181981"/>
    </source>
</evidence>
<evidence type="ECO:0000259" key="1">
    <source>
        <dbReference type="Pfam" id="PF21012"/>
    </source>
</evidence>
<protein>
    <recommendedName>
        <fullName evidence="1">DUF6850 domain-containing protein</fullName>
    </recommendedName>
</protein>
<dbReference type="KEGG" id="dori:FH5T_21065"/>
<name>X5DP32_9BACT</name>
<reference evidence="2 4" key="1">
    <citation type="submission" date="2014-03" db="EMBL/GenBank/DDBJ databases">
        <title>Complete genome sequence of a deeply braunched marine Bacteroidia bacterium Draconibacterium orientale type strain FH5T.</title>
        <authorList>
            <person name="Li X."/>
            <person name="Wang X."/>
            <person name="Xie Z."/>
            <person name="Du Z."/>
            <person name="Chen G."/>
        </authorList>
    </citation>
    <scope>NUCLEOTIDE SEQUENCE [LARGE SCALE GENOMIC DNA]</scope>
    <source>
        <strain evidence="2 4">FH5</strain>
    </source>
</reference>
<dbReference type="Proteomes" id="UP000181981">
    <property type="component" value="Unassembled WGS sequence"/>
</dbReference>
<organism evidence="3 5">
    <name type="scientific">Draconibacterium orientale</name>
    <dbReference type="NCBI Taxonomy" id="1168034"/>
    <lineage>
        <taxon>Bacteria</taxon>
        <taxon>Pseudomonadati</taxon>
        <taxon>Bacteroidota</taxon>
        <taxon>Bacteroidia</taxon>
        <taxon>Marinilabiliales</taxon>
        <taxon>Prolixibacteraceae</taxon>
        <taxon>Draconibacterium</taxon>
    </lineage>
</organism>
<evidence type="ECO:0000313" key="4">
    <source>
        <dbReference type="Proteomes" id="UP000023772"/>
    </source>
</evidence>
<reference evidence="3 5" key="2">
    <citation type="submission" date="2016-10" db="EMBL/GenBank/DDBJ databases">
        <authorList>
            <person name="de Groot N.N."/>
        </authorList>
    </citation>
    <scope>NUCLEOTIDE SEQUENCE [LARGE SCALE GENOMIC DNA]</scope>
    <source>
        <strain evidence="3 5">DSM 25947</strain>
    </source>
</reference>
<dbReference type="AlphaFoldDB" id="X5DP32"/>
<dbReference type="HOGENOM" id="CLU_519475_0_0_10"/>
<dbReference type="OrthoDB" id="749016at2"/>
<evidence type="ECO:0000313" key="2">
    <source>
        <dbReference type="EMBL" id="AHW62412.1"/>
    </source>
</evidence>
<dbReference type="STRING" id="1168034.FH5T_21065"/>
<gene>
    <name evidence="2" type="ORF">FH5T_21065</name>
    <name evidence="3" type="ORF">SAMN05444285_13410</name>
</gene>
<accession>X5DP32</accession>
<dbReference type="RefSeq" id="WP_038562914.1">
    <property type="nucleotide sequence ID" value="NZ_FOHT01000034.1"/>
</dbReference>
<dbReference type="EMBL" id="CP007451">
    <property type="protein sequence ID" value="AHW62412.1"/>
    <property type="molecule type" value="Genomic_DNA"/>
</dbReference>
<feature type="domain" description="DUF6850" evidence="1">
    <location>
        <begin position="52"/>
        <end position="522"/>
    </location>
</feature>
<dbReference type="eggNOG" id="ENOG5032SP2">
    <property type="taxonomic scope" value="Bacteria"/>
</dbReference>